<reference evidence="1" key="1">
    <citation type="journal article" date="2020" name="mSystems">
        <title>Genome- and Community-Level Interaction Insights into Carbon Utilization and Element Cycling Functions of Hydrothermarchaeota in Hydrothermal Sediment.</title>
        <authorList>
            <person name="Zhou Z."/>
            <person name="Liu Y."/>
            <person name="Xu W."/>
            <person name="Pan J."/>
            <person name="Luo Z.H."/>
            <person name="Li M."/>
        </authorList>
    </citation>
    <scope>NUCLEOTIDE SEQUENCE [LARGE SCALE GENOMIC DNA]</scope>
    <source>
        <strain evidence="1">SpSt-732</strain>
    </source>
</reference>
<evidence type="ECO:0000313" key="1">
    <source>
        <dbReference type="EMBL" id="HGI87897.1"/>
    </source>
</evidence>
<name>A0A7C4BDQ6_9CREN</name>
<dbReference type="PANTHER" id="PTHR34314">
    <property type="entry name" value="CRENARCHAEAL PROTEIN, PUTATIVE-RELATED"/>
    <property type="match status" value="1"/>
</dbReference>
<protein>
    <submittedName>
        <fullName evidence="1">Uncharacterized protein</fullName>
    </submittedName>
</protein>
<proteinExistence type="predicted"/>
<gene>
    <name evidence="1" type="ORF">ENV14_05885</name>
</gene>
<dbReference type="EMBL" id="DTFF01000048">
    <property type="protein sequence ID" value="HGI87897.1"/>
    <property type="molecule type" value="Genomic_DNA"/>
</dbReference>
<accession>A0A7C4BDQ6</accession>
<dbReference type="AlphaFoldDB" id="A0A7C4BDQ6"/>
<dbReference type="PANTHER" id="PTHR34314:SF6">
    <property type="entry name" value="DUF3782 DOMAIN-CONTAINING PROTEIN"/>
    <property type="match status" value="1"/>
</dbReference>
<organism evidence="1">
    <name type="scientific">Ignisphaera aggregans</name>
    <dbReference type="NCBI Taxonomy" id="334771"/>
    <lineage>
        <taxon>Archaea</taxon>
        <taxon>Thermoproteota</taxon>
        <taxon>Thermoprotei</taxon>
        <taxon>Desulfurococcales</taxon>
        <taxon>Desulfurococcaceae</taxon>
        <taxon>Ignisphaera</taxon>
    </lineage>
</organism>
<sequence length="74" mass="8580">MEYTAIGICSVAVNAGAELKKRFLKLLKVDEELRLAVAGLLGLDTILSELKRLREDFQKFTEVQERRWDENNKR</sequence>
<comment type="caution">
    <text evidence="1">The sequence shown here is derived from an EMBL/GenBank/DDBJ whole genome shotgun (WGS) entry which is preliminary data.</text>
</comment>